<feature type="region of interest" description="Disordered" evidence="1">
    <location>
        <begin position="127"/>
        <end position="158"/>
    </location>
</feature>
<proteinExistence type="predicted"/>
<reference evidence="2" key="1">
    <citation type="journal article" date="2020" name="Nature">
        <title>Giant virus diversity and host interactions through global metagenomics.</title>
        <authorList>
            <person name="Schulz F."/>
            <person name="Roux S."/>
            <person name="Paez-Espino D."/>
            <person name="Jungbluth S."/>
            <person name="Walsh D.A."/>
            <person name="Denef V.J."/>
            <person name="McMahon K.D."/>
            <person name="Konstantinidis K.T."/>
            <person name="Eloe-Fadrosh E.A."/>
            <person name="Kyrpides N.C."/>
            <person name="Woyke T."/>
        </authorList>
    </citation>
    <scope>NUCLEOTIDE SEQUENCE</scope>
    <source>
        <strain evidence="2">GVMAG-M-3300023174-134</strain>
    </source>
</reference>
<protein>
    <submittedName>
        <fullName evidence="2">Uncharacterized protein</fullName>
    </submittedName>
</protein>
<organism evidence="2">
    <name type="scientific">viral metagenome</name>
    <dbReference type="NCBI Taxonomy" id="1070528"/>
    <lineage>
        <taxon>unclassified sequences</taxon>
        <taxon>metagenomes</taxon>
        <taxon>organismal metagenomes</taxon>
    </lineage>
</organism>
<name>A0A6C0DBR8_9ZZZZ</name>
<sequence>MEVLAEFLLTEAARNVADKTIFNDVFVNDLLKLLPDAHYDEKYKIKFYENLKKEKYIIQEDFTILSNSGDKFNYKEKTEKDLENYLKKKINKDPNTDEDTIENIIKYYNRTKGILYWGGKNKHKKTKSKRISKRINKDTKPKSKHFIDKTKKTLSKQI</sequence>
<evidence type="ECO:0000313" key="2">
    <source>
        <dbReference type="EMBL" id="QHT13830.1"/>
    </source>
</evidence>
<evidence type="ECO:0000256" key="1">
    <source>
        <dbReference type="SAM" id="MobiDB-lite"/>
    </source>
</evidence>
<feature type="compositionally biased region" description="Basic and acidic residues" evidence="1">
    <location>
        <begin position="135"/>
        <end position="151"/>
    </location>
</feature>
<dbReference type="AlphaFoldDB" id="A0A6C0DBR8"/>
<accession>A0A6C0DBR8</accession>
<dbReference type="EMBL" id="MN739577">
    <property type="protein sequence ID" value="QHT13830.1"/>
    <property type="molecule type" value="Genomic_DNA"/>
</dbReference>